<dbReference type="PANTHER" id="PTHR43284">
    <property type="entry name" value="ASPARAGINE SYNTHETASE (GLUTAMINE-HYDROLYZING)"/>
    <property type="match status" value="1"/>
</dbReference>
<evidence type="ECO:0000256" key="5">
    <source>
        <dbReference type="ARBA" id="ARBA00022840"/>
    </source>
</evidence>
<evidence type="ECO:0000313" key="10">
    <source>
        <dbReference type="EMBL" id="OHA13657.1"/>
    </source>
</evidence>
<dbReference type="InterPro" id="IPR006426">
    <property type="entry name" value="Asn_synth_AEB"/>
</dbReference>
<dbReference type="GO" id="GO:0006529">
    <property type="term" value="P:asparagine biosynthetic process"/>
    <property type="evidence" value="ECO:0007669"/>
    <property type="project" value="InterPro"/>
</dbReference>
<evidence type="ECO:0000256" key="7">
    <source>
        <dbReference type="ARBA" id="ARBA00048741"/>
    </source>
</evidence>
<evidence type="ECO:0000256" key="8">
    <source>
        <dbReference type="PIRSR" id="PIRSR001589-2"/>
    </source>
</evidence>
<keyword evidence="4 8" id="KW-0547">Nucleotide-binding</keyword>
<reference evidence="10 11" key="1">
    <citation type="journal article" date="2016" name="Nat. Commun.">
        <title>Thousands of microbial genomes shed light on interconnected biogeochemical processes in an aquifer system.</title>
        <authorList>
            <person name="Anantharaman K."/>
            <person name="Brown C.T."/>
            <person name="Hug L.A."/>
            <person name="Sharon I."/>
            <person name="Castelle C.J."/>
            <person name="Probst A.J."/>
            <person name="Thomas B.C."/>
            <person name="Singh A."/>
            <person name="Wilkins M.J."/>
            <person name="Karaoz U."/>
            <person name="Brodie E.L."/>
            <person name="Williams K.H."/>
            <person name="Hubbard S.S."/>
            <person name="Banfield J.F."/>
        </authorList>
    </citation>
    <scope>NUCLEOTIDE SEQUENCE [LARGE SCALE GENOMIC DNA]</scope>
</reference>
<name>A0A1G2LPX5_9BACT</name>
<dbReference type="InterPro" id="IPR029055">
    <property type="entry name" value="Ntn_hydrolases_N"/>
</dbReference>
<evidence type="ECO:0000256" key="6">
    <source>
        <dbReference type="ARBA" id="ARBA00022962"/>
    </source>
</evidence>
<comment type="caution">
    <text evidence="10">The sequence shown here is derived from an EMBL/GenBank/DDBJ whole genome shotgun (WGS) entry which is preliminary data.</text>
</comment>
<evidence type="ECO:0000256" key="4">
    <source>
        <dbReference type="ARBA" id="ARBA00022741"/>
    </source>
</evidence>
<dbReference type="Pfam" id="PF13537">
    <property type="entry name" value="GATase_7"/>
    <property type="match status" value="1"/>
</dbReference>
<dbReference type="GO" id="GO:0004066">
    <property type="term" value="F:asparagine synthase (glutamine-hydrolyzing) activity"/>
    <property type="evidence" value="ECO:0007669"/>
    <property type="project" value="UniProtKB-EC"/>
</dbReference>
<dbReference type="InterPro" id="IPR033738">
    <property type="entry name" value="AsnB_N"/>
</dbReference>
<feature type="non-terminal residue" evidence="10">
    <location>
        <position position="1"/>
    </location>
</feature>
<dbReference type="SUPFAM" id="SSF56235">
    <property type="entry name" value="N-terminal nucleophile aminohydrolases (Ntn hydrolases)"/>
    <property type="match status" value="1"/>
</dbReference>
<dbReference type="PANTHER" id="PTHR43284:SF1">
    <property type="entry name" value="ASPARAGINE SYNTHETASE"/>
    <property type="match status" value="1"/>
</dbReference>
<comment type="catalytic activity">
    <reaction evidence="7">
        <text>L-aspartate + L-glutamine + ATP + H2O = L-asparagine + L-glutamate + AMP + diphosphate + H(+)</text>
        <dbReference type="Rhea" id="RHEA:12228"/>
        <dbReference type="ChEBI" id="CHEBI:15377"/>
        <dbReference type="ChEBI" id="CHEBI:15378"/>
        <dbReference type="ChEBI" id="CHEBI:29985"/>
        <dbReference type="ChEBI" id="CHEBI:29991"/>
        <dbReference type="ChEBI" id="CHEBI:30616"/>
        <dbReference type="ChEBI" id="CHEBI:33019"/>
        <dbReference type="ChEBI" id="CHEBI:58048"/>
        <dbReference type="ChEBI" id="CHEBI:58359"/>
        <dbReference type="ChEBI" id="CHEBI:456215"/>
        <dbReference type="EC" id="6.3.5.4"/>
    </reaction>
</comment>
<feature type="binding site" evidence="8">
    <location>
        <position position="38"/>
    </location>
    <ligand>
        <name>L-glutamine</name>
        <dbReference type="ChEBI" id="CHEBI:58359"/>
    </ligand>
</feature>
<feature type="binding site" evidence="8">
    <location>
        <position position="229"/>
    </location>
    <ligand>
        <name>ATP</name>
        <dbReference type="ChEBI" id="CHEBI:30616"/>
    </ligand>
</feature>
<dbReference type="EMBL" id="MHQY01000020">
    <property type="protein sequence ID" value="OHA13657.1"/>
    <property type="molecule type" value="Genomic_DNA"/>
</dbReference>
<dbReference type="AlphaFoldDB" id="A0A1G2LPX5"/>
<dbReference type="GO" id="GO:0005524">
    <property type="term" value="F:ATP binding"/>
    <property type="evidence" value="ECO:0007669"/>
    <property type="project" value="UniProtKB-KW"/>
</dbReference>
<evidence type="ECO:0000259" key="9">
    <source>
        <dbReference type="PROSITE" id="PS51278"/>
    </source>
</evidence>
<evidence type="ECO:0000256" key="1">
    <source>
        <dbReference type="ARBA" id="ARBA00005187"/>
    </source>
</evidence>
<gene>
    <name evidence="10" type="ORF">A3G49_02605</name>
</gene>
<dbReference type="PROSITE" id="PS51278">
    <property type="entry name" value="GATASE_TYPE_2"/>
    <property type="match status" value="1"/>
</dbReference>
<dbReference type="Gene3D" id="3.60.20.10">
    <property type="entry name" value="Glutamine Phosphoribosylpyrophosphate, subunit 1, domain 1"/>
    <property type="match status" value="1"/>
</dbReference>
<evidence type="ECO:0000256" key="3">
    <source>
        <dbReference type="ARBA" id="ARBA00012737"/>
    </source>
</evidence>
<comment type="similarity">
    <text evidence="2">Belongs to the asparagine synthetase family.</text>
</comment>
<dbReference type="InterPro" id="IPR001962">
    <property type="entry name" value="Asn_synthase"/>
</dbReference>
<organism evidence="10 11">
    <name type="scientific">Candidatus Sungbacteria bacterium RIFCSPLOWO2_12_FULL_41_11</name>
    <dbReference type="NCBI Taxonomy" id="1802286"/>
    <lineage>
        <taxon>Bacteria</taxon>
        <taxon>Candidatus Sungiibacteriota</taxon>
    </lineage>
</organism>
<sequence length="569" mass="65735">PIFNEDKTVAIIFNGEIYNYRELRKNLEPRHRFTTRTDTEVLVHLYEEEGEKMFEKLNGMFAIAIWDVRKKKLILARDRFGKKPLYYAIFGGTLIFGSELKAVLSHSLVKRELDLESLNLYLIHECVPSPRTIFQGIFKIEPATYLIFKNDEIKTSRYYRQEEAFALPPSRGTIEECLKMFDEKLREAVKLRLVSDVPLGLFLSGGLDSSTVCSYAQELSSRPLNSFSIGFSDKDFDEMADARLTASRIGTVHHEKRLLSNEIKDMVFELAKHIDEPIADTGLFLIYAVSKFARNIVTVALSGSGGDELFMGYQTFQAGRLVPYASAIPGVLRRNIVRPLVNLFPTSLGKVSLDYKIKRFFAGLEYSADYRDAIWIGAFTPEEKRQLYTEDVRIKLGMTEDFSAVDRIVKEVKNLSPLDRSIYFYQKFYMMENILPYFDRASMAVSLEVRSPLLDYTIVDFANSLPRRFKMRGFTGKYIIRKLMENRLPQKILSAKKRGGNIPTARLLRGELKEIMLDCLSKEKIDRGAIFHYPAVRRLIDEHLQGKKDNRKPLWALIAFHFWKDNWLS</sequence>
<dbReference type="NCBIfam" id="TIGR01536">
    <property type="entry name" value="asn_synth_AEB"/>
    <property type="match status" value="1"/>
</dbReference>
<dbReference type="CDD" id="cd00712">
    <property type="entry name" value="AsnB"/>
    <property type="match status" value="1"/>
</dbReference>
<dbReference type="InterPro" id="IPR014729">
    <property type="entry name" value="Rossmann-like_a/b/a_fold"/>
</dbReference>
<evidence type="ECO:0000256" key="2">
    <source>
        <dbReference type="ARBA" id="ARBA00005752"/>
    </source>
</evidence>
<feature type="binding site" evidence="8">
    <location>
        <begin position="302"/>
        <end position="303"/>
    </location>
    <ligand>
        <name>ATP</name>
        <dbReference type="ChEBI" id="CHEBI:30616"/>
    </ligand>
</feature>
<dbReference type="PIRSF" id="PIRSF001589">
    <property type="entry name" value="Asn_synthetase_glu-h"/>
    <property type="match status" value="1"/>
</dbReference>
<dbReference type="CDD" id="cd01991">
    <property type="entry name" value="Asn_synthase_B_C"/>
    <property type="match status" value="1"/>
</dbReference>
<dbReference type="InterPro" id="IPR017932">
    <property type="entry name" value="GATase_2_dom"/>
</dbReference>
<dbReference type="InterPro" id="IPR051786">
    <property type="entry name" value="ASN_synthetase/amidase"/>
</dbReference>
<proteinExistence type="inferred from homology"/>
<accession>A0A1G2LPX5</accession>
<dbReference type="SUPFAM" id="SSF52402">
    <property type="entry name" value="Adenine nucleotide alpha hydrolases-like"/>
    <property type="match status" value="1"/>
</dbReference>
<keyword evidence="6" id="KW-0315">Glutamine amidotransferase</keyword>
<dbReference type="EC" id="6.3.5.4" evidence="3"/>
<dbReference type="GO" id="GO:0005829">
    <property type="term" value="C:cytosol"/>
    <property type="evidence" value="ECO:0007669"/>
    <property type="project" value="TreeGrafter"/>
</dbReference>
<protein>
    <recommendedName>
        <fullName evidence="3">asparagine synthase (glutamine-hydrolyzing)</fullName>
        <ecNumber evidence="3">6.3.5.4</ecNumber>
    </recommendedName>
</protein>
<dbReference type="Pfam" id="PF00733">
    <property type="entry name" value="Asn_synthase"/>
    <property type="match status" value="1"/>
</dbReference>
<dbReference type="Proteomes" id="UP000177171">
    <property type="component" value="Unassembled WGS sequence"/>
</dbReference>
<keyword evidence="5 8" id="KW-0067">ATP-binding</keyword>
<dbReference type="Gene3D" id="3.40.50.620">
    <property type="entry name" value="HUPs"/>
    <property type="match status" value="1"/>
</dbReference>
<evidence type="ECO:0000313" key="11">
    <source>
        <dbReference type="Proteomes" id="UP000177171"/>
    </source>
</evidence>
<comment type="pathway">
    <text evidence="1">Amino-acid biosynthesis; L-asparagine biosynthesis; L-asparagine from L-aspartate (L-Gln route): step 1/1.</text>
</comment>
<feature type="domain" description="Glutamine amidotransferase type-2" evidence="9">
    <location>
        <begin position="1"/>
        <end position="151"/>
    </location>
</feature>